<dbReference type="EC" id="2.5.1.18" evidence="3"/>
<reference evidence="3 4" key="1">
    <citation type="submission" date="2020-08" db="EMBL/GenBank/DDBJ databases">
        <title>Genomic Encyclopedia of Type Strains, Phase IV (KMG-IV): sequencing the most valuable type-strain genomes for metagenomic binning, comparative biology and taxonomic classification.</title>
        <authorList>
            <person name="Goeker M."/>
        </authorList>
    </citation>
    <scope>NUCLEOTIDE SEQUENCE [LARGE SCALE GENOMIC DNA]</scope>
    <source>
        <strain evidence="3 4">DSM 18233</strain>
    </source>
</reference>
<dbReference type="InterPro" id="IPR050983">
    <property type="entry name" value="GST_Omega/HSP26"/>
</dbReference>
<dbReference type="GO" id="GO:0005737">
    <property type="term" value="C:cytoplasm"/>
    <property type="evidence" value="ECO:0007669"/>
    <property type="project" value="TreeGrafter"/>
</dbReference>
<comment type="caution">
    <text evidence="3">The sequence shown here is derived from an EMBL/GenBank/DDBJ whole genome shotgun (WGS) entry which is preliminary data.</text>
</comment>
<dbReference type="PANTHER" id="PTHR43968:SF6">
    <property type="entry name" value="GLUTATHIONE S-TRANSFERASE OMEGA"/>
    <property type="match status" value="1"/>
</dbReference>
<dbReference type="InterPro" id="IPR036282">
    <property type="entry name" value="Glutathione-S-Trfase_C_sf"/>
</dbReference>
<dbReference type="PROSITE" id="PS50404">
    <property type="entry name" value="GST_NTER"/>
    <property type="match status" value="1"/>
</dbReference>
<dbReference type="CDD" id="cd03205">
    <property type="entry name" value="GST_C_6"/>
    <property type="match status" value="1"/>
</dbReference>
<keyword evidence="4" id="KW-1185">Reference proteome</keyword>
<dbReference type="SUPFAM" id="SSF52833">
    <property type="entry name" value="Thioredoxin-like"/>
    <property type="match status" value="1"/>
</dbReference>
<feature type="domain" description="GST C-terminal" evidence="2">
    <location>
        <begin position="83"/>
        <end position="205"/>
    </location>
</feature>
<dbReference type="AlphaFoldDB" id="A0A840RF06"/>
<dbReference type="InterPro" id="IPR040079">
    <property type="entry name" value="Glutathione_S-Trfase"/>
</dbReference>
<organism evidence="3 4">
    <name type="scientific">Silvimonas terrae</name>
    <dbReference type="NCBI Taxonomy" id="300266"/>
    <lineage>
        <taxon>Bacteria</taxon>
        <taxon>Pseudomonadati</taxon>
        <taxon>Pseudomonadota</taxon>
        <taxon>Betaproteobacteria</taxon>
        <taxon>Neisseriales</taxon>
        <taxon>Chitinibacteraceae</taxon>
        <taxon>Silvimonas</taxon>
    </lineage>
</organism>
<evidence type="ECO:0000259" key="1">
    <source>
        <dbReference type="PROSITE" id="PS50404"/>
    </source>
</evidence>
<proteinExistence type="predicted"/>
<dbReference type="SFLD" id="SFLDG00358">
    <property type="entry name" value="Main_(cytGST)"/>
    <property type="match status" value="1"/>
</dbReference>
<name>A0A840RF06_9NEIS</name>
<dbReference type="SFLD" id="SFLDS00019">
    <property type="entry name" value="Glutathione_Transferase_(cytos"/>
    <property type="match status" value="1"/>
</dbReference>
<dbReference type="PANTHER" id="PTHR43968">
    <property type="match status" value="1"/>
</dbReference>
<dbReference type="EMBL" id="JACHHN010000003">
    <property type="protein sequence ID" value="MBB5191098.1"/>
    <property type="molecule type" value="Genomic_DNA"/>
</dbReference>
<accession>A0A840RF06</accession>
<dbReference type="Pfam" id="PF13417">
    <property type="entry name" value="GST_N_3"/>
    <property type="match status" value="1"/>
</dbReference>
<dbReference type="Proteomes" id="UP000543030">
    <property type="component" value="Unassembled WGS sequence"/>
</dbReference>
<dbReference type="InterPro" id="IPR004045">
    <property type="entry name" value="Glutathione_S-Trfase_N"/>
</dbReference>
<dbReference type="Gene3D" id="1.20.1050.10">
    <property type="match status" value="1"/>
</dbReference>
<dbReference type="Pfam" id="PF13410">
    <property type="entry name" value="GST_C_2"/>
    <property type="match status" value="1"/>
</dbReference>
<feature type="domain" description="GST N-terminal" evidence="1">
    <location>
        <begin position="1"/>
        <end position="78"/>
    </location>
</feature>
<gene>
    <name evidence="3" type="ORF">HNQ50_001821</name>
</gene>
<keyword evidence="3" id="KW-0808">Transferase</keyword>
<dbReference type="RefSeq" id="WP_184099701.1">
    <property type="nucleotide sequence ID" value="NZ_JACHHN010000003.1"/>
</dbReference>
<evidence type="ECO:0000313" key="4">
    <source>
        <dbReference type="Proteomes" id="UP000543030"/>
    </source>
</evidence>
<dbReference type="InterPro" id="IPR010987">
    <property type="entry name" value="Glutathione-S-Trfase_C-like"/>
</dbReference>
<evidence type="ECO:0000259" key="2">
    <source>
        <dbReference type="PROSITE" id="PS50405"/>
    </source>
</evidence>
<dbReference type="InterPro" id="IPR036249">
    <property type="entry name" value="Thioredoxin-like_sf"/>
</dbReference>
<evidence type="ECO:0000313" key="3">
    <source>
        <dbReference type="EMBL" id="MBB5191098.1"/>
    </source>
</evidence>
<dbReference type="GO" id="GO:0004364">
    <property type="term" value="F:glutathione transferase activity"/>
    <property type="evidence" value="ECO:0007669"/>
    <property type="project" value="UniProtKB-EC"/>
</dbReference>
<sequence length="205" mass="22955">MKLYTSLTSPYGRKVRIVCLEKRIDIQLVEVTTGTPDSPVNAINPLGKVPVLVLDDHRALYDSSVIVDYLDHISPVGKLIPADARQAISAKRWEALCDGILDAAILIVREKRRPPEFQLAGVMAHEQGRIDRGLAQLASDLAERKWCMGDTFTLADIAVGCLLTYLDLRFPDLQWQTQYPNLLKLRVRLNERPSFIDTQPPPPAS</sequence>
<protein>
    <submittedName>
        <fullName evidence="3">Glutathione S-transferase</fullName>
        <ecNumber evidence="3">2.5.1.18</ecNumber>
    </submittedName>
</protein>
<dbReference type="PROSITE" id="PS50405">
    <property type="entry name" value="GST_CTER"/>
    <property type="match status" value="1"/>
</dbReference>
<dbReference type="SUPFAM" id="SSF47616">
    <property type="entry name" value="GST C-terminal domain-like"/>
    <property type="match status" value="1"/>
</dbReference>
<dbReference type="Gene3D" id="3.40.30.10">
    <property type="entry name" value="Glutaredoxin"/>
    <property type="match status" value="1"/>
</dbReference>